<evidence type="ECO:0000313" key="3">
    <source>
        <dbReference type="EMBL" id="HGY94038.1"/>
    </source>
</evidence>
<organism evidence="3">
    <name type="scientific">Acidobacterium capsulatum</name>
    <dbReference type="NCBI Taxonomy" id="33075"/>
    <lineage>
        <taxon>Bacteria</taxon>
        <taxon>Pseudomonadati</taxon>
        <taxon>Acidobacteriota</taxon>
        <taxon>Terriglobia</taxon>
        <taxon>Terriglobales</taxon>
        <taxon>Acidobacteriaceae</taxon>
        <taxon>Acidobacterium</taxon>
    </lineage>
</organism>
<dbReference type="EC" id="7.1.1.-" evidence="1"/>
<comment type="caution">
    <text evidence="3">The sequence shown here is derived from an EMBL/GenBank/DDBJ whole genome shotgun (WGS) entry which is preliminary data.</text>
</comment>
<dbReference type="GO" id="GO:0005886">
    <property type="term" value="C:plasma membrane"/>
    <property type="evidence" value="ECO:0007669"/>
    <property type="project" value="UniProtKB-SubCell"/>
</dbReference>
<dbReference type="Gene3D" id="1.10.645.10">
    <property type="entry name" value="Cytochrome-c3 Hydrogenase, chain B"/>
    <property type="match status" value="1"/>
</dbReference>
<dbReference type="GO" id="GO:0051287">
    <property type="term" value="F:NAD binding"/>
    <property type="evidence" value="ECO:0007669"/>
    <property type="project" value="InterPro"/>
</dbReference>
<comment type="function">
    <text evidence="1">NDH-1 shuttles electrons from NADH, via FMN and iron-sulfur (Fe-S) centers, to quinones in the respiratory chain. The immediate electron acceptor for the enzyme in this species is believed to be ubiquinone. Couples the redox reaction to proton translocation (for every two electrons transferred, four hydrogen ions are translocated across the cytoplasmic membrane), and thus conserves the redox energy in a proton gradient.</text>
</comment>
<comment type="subunit">
    <text evidence="1">NDH-1 is composed of 14 different subunits. Subunits NuoB, C, D, E, F, and G constitute the peripheral sector of the complex.</text>
</comment>
<dbReference type="NCBIfam" id="NF004739">
    <property type="entry name" value="PRK06075.1"/>
    <property type="match status" value="1"/>
</dbReference>
<dbReference type="GO" id="GO:0050136">
    <property type="term" value="F:NADH dehydrogenase (quinone) (non-electrogenic) activity"/>
    <property type="evidence" value="ECO:0007669"/>
    <property type="project" value="UniProtKB-UniRule"/>
</dbReference>
<comment type="subcellular location">
    <subcellularLocation>
        <location evidence="1">Cell membrane</location>
        <topology evidence="1">Peripheral membrane protein</topology>
        <orientation evidence="1">Cytoplasmic side</orientation>
    </subcellularLocation>
</comment>
<comment type="similarity">
    <text evidence="1">Belongs to the complex I 49 kDa subunit family.</text>
</comment>
<dbReference type="PANTHER" id="PTHR11993">
    <property type="entry name" value="NADH-UBIQUINONE OXIDOREDUCTASE 49 KDA SUBUNIT"/>
    <property type="match status" value="1"/>
</dbReference>
<reference evidence="3" key="1">
    <citation type="journal article" date="2020" name="mSystems">
        <title>Genome- and Community-Level Interaction Insights into Carbon Utilization and Element Cycling Functions of Hydrothermarchaeota in Hydrothermal Sediment.</title>
        <authorList>
            <person name="Zhou Z."/>
            <person name="Liu Y."/>
            <person name="Xu W."/>
            <person name="Pan J."/>
            <person name="Luo Z.H."/>
            <person name="Li M."/>
        </authorList>
    </citation>
    <scope>NUCLEOTIDE SEQUENCE [LARGE SCALE GENOMIC DNA]</scope>
    <source>
        <strain evidence="3">SpSt-855</strain>
    </source>
</reference>
<dbReference type="SUPFAM" id="SSF56762">
    <property type="entry name" value="HydB/Nqo4-like"/>
    <property type="match status" value="1"/>
</dbReference>
<keyword evidence="1" id="KW-0874">Quinone</keyword>
<dbReference type="InterPro" id="IPR029014">
    <property type="entry name" value="NiFe-Hase_large"/>
</dbReference>
<keyword evidence="1" id="KW-0472">Membrane</keyword>
<proteinExistence type="inferred from homology"/>
<protein>
    <recommendedName>
        <fullName evidence="1">NADH-quinone oxidoreductase subunit D</fullName>
        <ecNumber evidence="1">7.1.1.-</ecNumber>
    </recommendedName>
    <alternativeName>
        <fullName evidence="1">NADH dehydrogenase I subunit D</fullName>
    </alternativeName>
    <alternativeName>
        <fullName evidence="1">NDH-1 subunit D</fullName>
    </alternativeName>
</protein>
<keyword evidence="1" id="KW-1278">Translocase</keyword>
<keyword evidence="1" id="KW-0830">Ubiquinone</keyword>
<name>A0A7V4XRU2_9BACT</name>
<evidence type="ECO:0000256" key="1">
    <source>
        <dbReference type="HAMAP-Rule" id="MF_01358"/>
    </source>
</evidence>
<gene>
    <name evidence="1" type="primary">nuoD</name>
    <name evidence="3" type="ORF">ENW50_05040</name>
</gene>
<dbReference type="InterPro" id="IPR022885">
    <property type="entry name" value="NDH1_su_D/H"/>
</dbReference>
<keyword evidence="1" id="KW-1003">Cell membrane</keyword>
<feature type="domain" description="NADH-quinone oxidoreductase subunit D" evidence="2">
    <location>
        <begin position="136"/>
        <end position="301"/>
    </location>
</feature>
<keyword evidence="1" id="KW-0813">Transport</keyword>
<comment type="catalytic activity">
    <reaction evidence="1">
        <text>a quinone + NADH + 5 H(+)(in) = a quinol + NAD(+) + 4 H(+)(out)</text>
        <dbReference type="Rhea" id="RHEA:57888"/>
        <dbReference type="ChEBI" id="CHEBI:15378"/>
        <dbReference type="ChEBI" id="CHEBI:24646"/>
        <dbReference type="ChEBI" id="CHEBI:57540"/>
        <dbReference type="ChEBI" id="CHEBI:57945"/>
        <dbReference type="ChEBI" id="CHEBI:132124"/>
    </reaction>
</comment>
<dbReference type="AlphaFoldDB" id="A0A7V4XRU2"/>
<evidence type="ECO:0000259" key="2">
    <source>
        <dbReference type="Pfam" id="PF00346"/>
    </source>
</evidence>
<keyword evidence="3" id="KW-0560">Oxidoreductase</keyword>
<dbReference type="GO" id="GO:0048038">
    <property type="term" value="F:quinone binding"/>
    <property type="evidence" value="ECO:0007669"/>
    <property type="project" value="UniProtKB-KW"/>
</dbReference>
<accession>A0A7V4XRU2</accession>
<sequence>MNSTLSTATAPGLDSDVLEVSMGPHHPSTHGVFRMDVRLDGERVVRLKPVFGYLHRNHEKIAENASYLASIPYTDRLDYLCSMTNNWGYVLTVEKLAGIIVPERAEYIRIIAAELTRFQNHAGLVGFLMQDMGVSGTPLMYAFREREKILDLFEALTGARMMCNYLRFGGVRVDCTEEWLHQTRQLVAGLTRFVDEFERLLRENEILMARTQGVGVLPRELAINAGVSGPMLRASGVNYDVRKVDGYGLYPRMKFRVPLGDHGDVYDRYMMRILEMRVSVSILEQALRDIPAGPIQDPKTKLRGLRPKAGEAYARVESPKGELGFYLISDGTMNPYRYRVRPPSMINLTILEDMCLGRNVADVVVILGSVDIVMGEVDR</sequence>
<keyword evidence="1" id="KW-0520">NAD</keyword>
<dbReference type="InterPro" id="IPR001135">
    <property type="entry name" value="NADH_Q_OxRdtase_suD"/>
</dbReference>
<dbReference type="Pfam" id="PF00346">
    <property type="entry name" value="Complex1_49kDa"/>
    <property type="match status" value="1"/>
</dbReference>
<dbReference type="HAMAP" id="MF_01358">
    <property type="entry name" value="NDH1_NuoD"/>
    <property type="match status" value="1"/>
</dbReference>
<dbReference type="EMBL" id="DTKL01000026">
    <property type="protein sequence ID" value="HGY94038.1"/>
    <property type="molecule type" value="Genomic_DNA"/>
</dbReference>
<dbReference type="PANTHER" id="PTHR11993:SF10">
    <property type="entry name" value="NADH DEHYDROGENASE [UBIQUINONE] IRON-SULFUR PROTEIN 2, MITOCHONDRIAL"/>
    <property type="match status" value="1"/>
</dbReference>